<dbReference type="NCBIfam" id="TIGR04183">
    <property type="entry name" value="Por_Secre_tail"/>
    <property type="match status" value="1"/>
</dbReference>
<dbReference type="Gene3D" id="2.60.120.260">
    <property type="entry name" value="Galactose-binding domain-like"/>
    <property type="match status" value="2"/>
</dbReference>
<dbReference type="Proteomes" id="UP000831390">
    <property type="component" value="Chromosome"/>
</dbReference>
<dbReference type="InterPro" id="IPR008979">
    <property type="entry name" value="Galactose-bd-like_sf"/>
</dbReference>
<keyword evidence="2" id="KW-0732">Signal</keyword>
<feature type="domain" description="F5/8 type C" evidence="3">
    <location>
        <begin position="150"/>
        <end position="280"/>
    </location>
</feature>
<evidence type="ECO:0000256" key="2">
    <source>
        <dbReference type="SAM" id="SignalP"/>
    </source>
</evidence>
<evidence type="ECO:0000259" key="3">
    <source>
        <dbReference type="PROSITE" id="PS50022"/>
    </source>
</evidence>
<dbReference type="PROSITE" id="PS50022">
    <property type="entry name" value="FA58C_3"/>
    <property type="match status" value="2"/>
</dbReference>
<proteinExistence type="predicted"/>
<dbReference type="EMBL" id="CP094534">
    <property type="protein sequence ID" value="UOE33193.1"/>
    <property type="molecule type" value="Genomic_DNA"/>
</dbReference>
<protein>
    <submittedName>
        <fullName evidence="4">Discoidin domain-containing protein</fullName>
    </submittedName>
</protein>
<evidence type="ECO:0000313" key="5">
    <source>
        <dbReference type="Proteomes" id="UP000831390"/>
    </source>
</evidence>
<dbReference type="Gene3D" id="2.60.40.10">
    <property type="entry name" value="Immunoglobulins"/>
    <property type="match status" value="1"/>
</dbReference>
<dbReference type="PANTHER" id="PTHR45713:SF6">
    <property type="entry name" value="F5_8 TYPE C DOMAIN-CONTAINING PROTEIN"/>
    <property type="match status" value="1"/>
</dbReference>
<accession>A0ABY4B621</accession>
<dbReference type="InterPro" id="IPR026444">
    <property type="entry name" value="Secre_tail"/>
</dbReference>
<reference evidence="4 5" key="1">
    <citation type="submission" date="2022-03" db="EMBL/GenBank/DDBJ databases">
        <title>Hymenobactersp. isolated from the air.</title>
        <authorList>
            <person name="Won M."/>
            <person name="Kwon S.-W."/>
        </authorList>
    </citation>
    <scope>NUCLEOTIDE SEQUENCE [LARGE SCALE GENOMIC DNA]</scope>
    <source>
        <strain evidence="4 5">KACC 22596</strain>
    </source>
</reference>
<dbReference type="PANTHER" id="PTHR45713">
    <property type="entry name" value="FTP DOMAIN-CONTAINING PROTEIN"/>
    <property type="match status" value="1"/>
</dbReference>
<dbReference type="RefSeq" id="WP_243512860.1">
    <property type="nucleotide sequence ID" value="NZ_CP094534.1"/>
</dbReference>
<dbReference type="InterPro" id="IPR051941">
    <property type="entry name" value="BG_Antigen-Binding_Lectin"/>
</dbReference>
<feature type="signal peptide" evidence="2">
    <location>
        <begin position="1"/>
        <end position="24"/>
    </location>
</feature>
<sequence>MKNKIVYLTGLLGLWLLTALPTQAQNLALGKTATASSANQPASRAIDGDGNTRWESASNDNQQFTVDLGSVQTIDRVRLSWENAYGKDFTVQVSSNNTSWTTVATVTGNATTYNDFTNLATSGRYVKMVGTARATSYGYSLYEFEVFGTSPGPGSNLALGKTAVASSDQGGFEPAKAFDANNTSRWGSTYNDNQWLYVDLGRTANITQVNLIWEIAYGKDFRLEVSSDATNWTTAKTIINTTSHVNELALSASGRYVRMFGLTRNTGYGFSLYEMQVLGSYVAPLPVELTAFQATAAGAAVDLTWRTATEKNNVGFEVERSANGEAFAKLARLDGAGTSQTPRSYRYRDAAPLGGVSYYRLRQVDADGTAHYSPVQTVTRTAPAAIAAYPNPTANLAIIAWPPTEAVATRWLLTNAMGQPVGTAVLAAPGNFTLDLSAYKAGTYYLTVFAGEQVLGRTKVQKVQ</sequence>
<evidence type="ECO:0000256" key="1">
    <source>
        <dbReference type="SAM" id="MobiDB-lite"/>
    </source>
</evidence>
<keyword evidence="5" id="KW-1185">Reference proteome</keyword>
<feature type="chain" id="PRO_5045739313" evidence="2">
    <location>
        <begin position="25"/>
        <end position="464"/>
    </location>
</feature>
<feature type="domain" description="F5/8 type C" evidence="3">
    <location>
        <begin position="9"/>
        <end position="149"/>
    </location>
</feature>
<dbReference type="SUPFAM" id="SSF49785">
    <property type="entry name" value="Galactose-binding domain-like"/>
    <property type="match status" value="2"/>
</dbReference>
<evidence type="ECO:0000313" key="4">
    <source>
        <dbReference type="EMBL" id="UOE33193.1"/>
    </source>
</evidence>
<dbReference type="InterPro" id="IPR000421">
    <property type="entry name" value="FA58C"/>
</dbReference>
<organism evidence="4 5">
    <name type="scientific">Hymenobacter monticola</name>
    <dbReference type="NCBI Taxonomy" id="1705399"/>
    <lineage>
        <taxon>Bacteria</taxon>
        <taxon>Pseudomonadati</taxon>
        <taxon>Bacteroidota</taxon>
        <taxon>Cytophagia</taxon>
        <taxon>Cytophagales</taxon>
        <taxon>Hymenobacteraceae</taxon>
        <taxon>Hymenobacter</taxon>
    </lineage>
</organism>
<dbReference type="InterPro" id="IPR013783">
    <property type="entry name" value="Ig-like_fold"/>
</dbReference>
<feature type="region of interest" description="Disordered" evidence="1">
    <location>
        <begin position="38"/>
        <end position="59"/>
    </location>
</feature>
<dbReference type="Pfam" id="PF00754">
    <property type="entry name" value="F5_F8_type_C"/>
    <property type="match status" value="2"/>
</dbReference>
<dbReference type="SMART" id="SM00231">
    <property type="entry name" value="FA58C"/>
    <property type="match status" value="2"/>
</dbReference>
<gene>
    <name evidence="4" type="ORF">MTP16_18955</name>
</gene>
<name>A0ABY4B621_9BACT</name>